<reference evidence="3" key="2">
    <citation type="submission" date="2015-01" db="EMBL/GenBank/DDBJ databases">
        <title>Evolutionary Origins and Diversification of the Mycorrhizal Mutualists.</title>
        <authorList>
            <consortium name="DOE Joint Genome Institute"/>
            <consortium name="Mycorrhizal Genomics Consortium"/>
            <person name="Kohler A."/>
            <person name="Kuo A."/>
            <person name="Nagy L.G."/>
            <person name="Floudas D."/>
            <person name="Copeland A."/>
            <person name="Barry K.W."/>
            <person name="Cichocki N."/>
            <person name="Veneault-Fourrey C."/>
            <person name="LaButti K."/>
            <person name="Lindquist E.A."/>
            <person name="Lipzen A."/>
            <person name="Lundell T."/>
            <person name="Morin E."/>
            <person name="Murat C."/>
            <person name="Riley R."/>
            <person name="Ohm R."/>
            <person name="Sun H."/>
            <person name="Tunlid A."/>
            <person name="Henrissat B."/>
            <person name="Grigoriev I.V."/>
            <person name="Hibbett D.S."/>
            <person name="Martin F."/>
        </authorList>
    </citation>
    <scope>NUCLEOTIDE SEQUENCE [LARGE SCALE GENOMIC DNA]</scope>
    <source>
        <strain evidence="3">MUT 4182</strain>
    </source>
</reference>
<reference evidence="2 3" key="1">
    <citation type="submission" date="2014-04" db="EMBL/GenBank/DDBJ databases">
        <authorList>
            <consortium name="DOE Joint Genome Institute"/>
            <person name="Kuo A."/>
            <person name="Girlanda M."/>
            <person name="Perotto S."/>
            <person name="Kohler A."/>
            <person name="Nagy L.G."/>
            <person name="Floudas D."/>
            <person name="Copeland A."/>
            <person name="Barry K.W."/>
            <person name="Cichocki N."/>
            <person name="Veneault-Fourrey C."/>
            <person name="LaButti K."/>
            <person name="Lindquist E.A."/>
            <person name="Lipzen A."/>
            <person name="Lundell T."/>
            <person name="Morin E."/>
            <person name="Murat C."/>
            <person name="Sun H."/>
            <person name="Tunlid A."/>
            <person name="Henrissat B."/>
            <person name="Grigoriev I.V."/>
            <person name="Hibbett D.S."/>
            <person name="Martin F."/>
            <person name="Nordberg H.P."/>
            <person name="Cantor M.N."/>
            <person name="Hua S.X."/>
        </authorList>
    </citation>
    <scope>NUCLEOTIDE SEQUENCE [LARGE SCALE GENOMIC DNA]</scope>
    <source>
        <strain evidence="2 3">MUT 4182</strain>
    </source>
</reference>
<gene>
    <name evidence="2" type="ORF">M407DRAFT_242564</name>
</gene>
<feature type="region of interest" description="Disordered" evidence="1">
    <location>
        <begin position="1"/>
        <end position="69"/>
    </location>
</feature>
<feature type="compositionally biased region" description="Basic and acidic residues" evidence="1">
    <location>
        <begin position="55"/>
        <end position="69"/>
    </location>
</feature>
<evidence type="ECO:0000313" key="3">
    <source>
        <dbReference type="Proteomes" id="UP000054248"/>
    </source>
</evidence>
<protein>
    <submittedName>
        <fullName evidence="2">Uncharacterized protein</fullName>
    </submittedName>
</protein>
<proteinExistence type="predicted"/>
<sequence>MPTVPEPLGLGAQRLYDESLGRPRSPTPPPPPPLPPTRVTRASLKRQLSDGSSNNDERLQKRSKPGDKS</sequence>
<feature type="compositionally biased region" description="Pro residues" evidence="1">
    <location>
        <begin position="25"/>
        <end position="36"/>
    </location>
</feature>
<evidence type="ECO:0000313" key="2">
    <source>
        <dbReference type="EMBL" id="KIO29579.1"/>
    </source>
</evidence>
<dbReference type="AlphaFoldDB" id="A0A0C3QQ31"/>
<evidence type="ECO:0000256" key="1">
    <source>
        <dbReference type="SAM" id="MobiDB-lite"/>
    </source>
</evidence>
<accession>A0A0C3QQ31</accession>
<dbReference type="Proteomes" id="UP000054248">
    <property type="component" value="Unassembled WGS sequence"/>
</dbReference>
<keyword evidence="3" id="KW-1185">Reference proteome</keyword>
<name>A0A0C3QQ31_9AGAM</name>
<dbReference type="EMBL" id="KN822981">
    <property type="protein sequence ID" value="KIO29579.1"/>
    <property type="molecule type" value="Genomic_DNA"/>
</dbReference>
<organism evidence="2 3">
    <name type="scientific">Tulasnella calospora MUT 4182</name>
    <dbReference type="NCBI Taxonomy" id="1051891"/>
    <lineage>
        <taxon>Eukaryota</taxon>
        <taxon>Fungi</taxon>
        <taxon>Dikarya</taxon>
        <taxon>Basidiomycota</taxon>
        <taxon>Agaricomycotina</taxon>
        <taxon>Agaricomycetes</taxon>
        <taxon>Cantharellales</taxon>
        <taxon>Tulasnellaceae</taxon>
        <taxon>Tulasnella</taxon>
    </lineage>
</organism>
<dbReference type="HOGENOM" id="CLU_2777765_0_0_1"/>